<evidence type="ECO:0000256" key="2">
    <source>
        <dbReference type="ARBA" id="ARBA00022475"/>
    </source>
</evidence>
<dbReference type="PANTHER" id="PTHR35007">
    <property type="entry name" value="INTEGRAL MEMBRANE PROTEIN-RELATED"/>
    <property type="match status" value="1"/>
</dbReference>
<evidence type="ECO:0000256" key="4">
    <source>
        <dbReference type="ARBA" id="ARBA00022989"/>
    </source>
</evidence>
<dbReference type="InterPro" id="IPR018076">
    <property type="entry name" value="T2SS_GspF_dom"/>
</dbReference>
<feature type="transmembrane region" description="Helical" evidence="6">
    <location>
        <begin position="100"/>
        <end position="122"/>
    </location>
</feature>
<gene>
    <name evidence="8" type="ORF">GCM10022261_07680</name>
</gene>
<accession>A0ABP8EH06</accession>
<reference evidence="9" key="1">
    <citation type="journal article" date="2019" name="Int. J. Syst. Evol. Microbiol.">
        <title>The Global Catalogue of Microorganisms (GCM) 10K type strain sequencing project: providing services to taxonomists for standard genome sequencing and annotation.</title>
        <authorList>
            <consortium name="The Broad Institute Genomics Platform"/>
            <consortium name="The Broad Institute Genome Sequencing Center for Infectious Disease"/>
            <person name="Wu L."/>
            <person name="Ma J."/>
        </authorList>
    </citation>
    <scope>NUCLEOTIDE SEQUENCE [LARGE SCALE GENOMIC DNA]</scope>
    <source>
        <strain evidence="9">JCM 17458</strain>
    </source>
</reference>
<organism evidence="8 9">
    <name type="scientific">Brevibacterium daeguense</name>
    <dbReference type="NCBI Taxonomy" id="909936"/>
    <lineage>
        <taxon>Bacteria</taxon>
        <taxon>Bacillati</taxon>
        <taxon>Actinomycetota</taxon>
        <taxon>Actinomycetes</taxon>
        <taxon>Micrococcales</taxon>
        <taxon>Brevibacteriaceae</taxon>
        <taxon>Brevibacterium</taxon>
    </lineage>
</organism>
<feature type="transmembrane region" description="Helical" evidence="6">
    <location>
        <begin position="285"/>
        <end position="304"/>
    </location>
</feature>
<keyword evidence="4 6" id="KW-1133">Transmembrane helix</keyword>
<dbReference type="Proteomes" id="UP001501586">
    <property type="component" value="Unassembled WGS sequence"/>
</dbReference>
<evidence type="ECO:0000313" key="8">
    <source>
        <dbReference type="EMBL" id="GAA4283237.1"/>
    </source>
</evidence>
<dbReference type="Pfam" id="PF00482">
    <property type="entry name" value="T2SSF"/>
    <property type="match status" value="1"/>
</dbReference>
<keyword evidence="3 6" id="KW-0812">Transmembrane</keyword>
<comment type="subcellular location">
    <subcellularLocation>
        <location evidence="1">Cell membrane</location>
        <topology evidence="1">Multi-pass membrane protein</topology>
    </subcellularLocation>
</comment>
<evidence type="ECO:0000256" key="3">
    <source>
        <dbReference type="ARBA" id="ARBA00022692"/>
    </source>
</evidence>
<dbReference type="EMBL" id="BAABAZ010000004">
    <property type="protein sequence ID" value="GAA4283237.1"/>
    <property type="molecule type" value="Genomic_DNA"/>
</dbReference>
<keyword evidence="2" id="KW-1003">Cell membrane</keyword>
<feature type="domain" description="Type II secretion system protein GspF" evidence="7">
    <location>
        <begin position="174"/>
        <end position="300"/>
    </location>
</feature>
<keyword evidence="9" id="KW-1185">Reference proteome</keyword>
<sequence>MTLFWTMAAGGLMGLGAYLLIRVFYHPKPGVASLVARIDAGQKSMRTSVLTDLEKAGDQATTWWQQIFEQVSDALESWAAERGWTLGGVGKDLAIMSQSVGGFLATSVFTGLFLFVLAPILWGLTQLFGVGLPGAIPVLVAMLLGLLGLAIPYLSLKQEAAKRRKDFRKVVGIFLDLVAMNLSGGRGLPEALLAAASVSEHWALVRVRQALANARLLGVSPWEALGELGEAIGVEELTDLAGALGLAANDGAKIRASLTARAETLRAKELSEVEGKEGERSQSMLLAQMLLSGGFLLFLAFPAVGQLMEL</sequence>
<comment type="caution">
    <text evidence="8">The sequence shown here is derived from an EMBL/GenBank/DDBJ whole genome shotgun (WGS) entry which is preliminary data.</text>
</comment>
<protein>
    <submittedName>
        <fullName evidence="8">Type II secretion system F family protein</fullName>
    </submittedName>
</protein>
<proteinExistence type="predicted"/>
<name>A0ABP8EH06_9MICO</name>
<dbReference type="PANTHER" id="PTHR35007:SF1">
    <property type="entry name" value="PILUS ASSEMBLY PROTEIN"/>
    <property type="match status" value="1"/>
</dbReference>
<keyword evidence="5 6" id="KW-0472">Membrane</keyword>
<evidence type="ECO:0000256" key="1">
    <source>
        <dbReference type="ARBA" id="ARBA00004651"/>
    </source>
</evidence>
<evidence type="ECO:0000313" key="9">
    <source>
        <dbReference type="Proteomes" id="UP001501586"/>
    </source>
</evidence>
<evidence type="ECO:0000256" key="5">
    <source>
        <dbReference type="ARBA" id="ARBA00023136"/>
    </source>
</evidence>
<evidence type="ECO:0000256" key="6">
    <source>
        <dbReference type="SAM" id="Phobius"/>
    </source>
</evidence>
<feature type="transmembrane region" description="Helical" evidence="6">
    <location>
        <begin position="134"/>
        <end position="156"/>
    </location>
</feature>
<dbReference type="RefSeq" id="WP_236865660.1">
    <property type="nucleotide sequence ID" value="NZ_BAABAZ010000004.1"/>
</dbReference>
<feature type="transmembrane region" description="Helical" evidence="6">
    <location>
        <begin position="6"/>
        <end position="25"/>
    </location>
</feature>
<evidence type="ECO:0000259" key="7">
    <source>
        <dbReference type="Pfam" id="PF00482"/>
    </source>
</evidence>